<comment type="caution">
    <text evidence="1">The sequence shown here is derived from an EMBL/GenBank/DDBJ whole genome shotgun (WGS) entry which is preliminary data.</text>
</comment>
<evidence type="ECO:0000313" key="1">
    <source>
        <dbReference type="EMBL" id="RNA37242.1"/>
    </source>
</evidence>
<organism evidence="1 2">
    <name type="scientific">Brachionus plicatilis</name>
    <name type="common">Marine rotifer</name>
    <name type="synonym">Brachionus muelleri</name>
    <dbReference type="NCBI Taxonomy" id="10195"/>
    <lineage>
        <taxon>Eukaryota</taxon>
        <taxon>Metazoa</taxon>
        <taxon>Spiralia</taxon>
        <taxon>Gnathifera</taxon>
        <taxon>Rotifera</taxon>
        <taxon>Eurotatoria</taxon>
        <taxon>Monogononta</taxon>
        <taxon>Pseudotrocha</taxon>
        <taxon>Ploima</taxon>
        <taxon>Brachionidae</taxon>
        <taxon>Brachionus</taxon>
    </lineage>
</organism>
<reference evidence="1 2" key="1">
    <citation type="journal article" date="2018" name="Sci. Rep.">
        <title>Genomic signatures of local adaptation to the degree of environmental predictability in rotifers.</title>
        <authorList>
            <person name="Franch-Gras L."/>
            <person name="Hahn C."/>
            <person name="Garcia-Roger E.M."/>
            <person name="Carmona M.J."/>
            <person name="Serra M."/>
            <person name="Gomez A."/>
        </authorList>
    </citation>
    <scope>NUCLEOTIDE SEQUENCE [LARGE SCALE GENOMIC DNA]</scope>
    <source>
        <strain evidence="1">HYR1</strain>
    </source>
</reference>
<dbReference type="AlphaFoldDB" id="A0A3M7SNH1"/>
<dbReference type="EMBL" id="REGN01001068">
    <property type="protein sequence ID" value="RNA37242.1"/>
    <property type="molecule type" value="Genomic_DNA"/>
</dbReference>
<accession>A0A3M7SNH1</accession>
<evidence type="ECO:0000313" key="2">
    <source>
        <dbReference type="Proteomes" id="UP000276133"/>
    </source>
</evidence>
<proteinExistence type="predicted"/>
<sequence>MHLLKVLSIPYDDLSSSFARADSMSKFGSTLCKARMRDLFELLVCSTWRESWSIEEQEADLVRNSGTVDYAVLGVVDVAIVVEDKTGFLKEFHKDLVSIYLKINYFYLKFIKYSVASNF</sequence>
<protein>
    <submittedName>
        <fullName evidence="1">Uncharacterized protein</fullName>
    </submittedName>
</protein>
<dbReference type="Proteomes" id="UP000276133">
    <property type="component" value="Unassembled WGS sequence"/>
</dbReference>
<gene>
    <name evidence="1" type="ORF">BpHYR1_027243</name>
</gene>
<name>A0A3M7SNH1_BRAPC</name>
<keyword evidence="2" id="KW-1185">Reference proteome</keyword>